<organism evidence="2 3">
    <name type="scientific">Nocardioides agri</name>
    <dbReference type="NCBI Taxonomy" id="2682843"/>
    <lineage>
        <taxon>Bacteria</taxon>
        <taxon>Bacillati</taxon>
        <taxon>Actinomycetota</taxon>
        <taxon>Actinomycetes</taxon>
        <taxon>Propionibacteriales</taxon>
        <taxon>Nocardioidaceae</taxon>
        <taxon>Nocardioides</taxon>
    </lineage>
</organism>
<comment type="caution">
    <text evidence="2">The sequence shown here is derived from an EMBL/GenBank/DDBJ whole genome shotgun (WGS) entry which is preliminary data.</text>
</comment>
<dbReference type="Gene3D" id="3.40.50.720">
    <property type="entry name" value="NAD(P)-binding Rossmann-like Domain"/>
    <property type="match status" value="1"/>
</dbReference>
<dbReference type="PRINTS" id="PR00411">
    <property type="entry name" value="PNDRDTASEI"/>
</dbReference>
<dbReference type="InterPro" id="IPR051783">
    <property type="entry name" value="NAD(P)-dependent_oxidoreduct"/>
</dbReference>
<dbReference type="InterPro" id="IPR001509">
    <property type="entry name" value="Epimerase_deHydtase"/>
</dbReference>
<dbReference type="InterPro" id="IPR036291">
    <property type="entry name" value="NAD(P)-bd_dom_sf"/>
</dbReference>
<accession>A0A6L6XMK5</accession>
<evidence type="ECO:0000259" key="1">
    <source>
        <dbReference type="Pfam" id="PF01370"/>
    </source>
</evidence>
<name>A0A6L6XMK5_9ACTN</name>
<evidence type="ECO:0000313" key="3">
    <source>
        <dbReference type="Proteomes" id="UP000473525"/>
    </source>
</evidence>
<evidence type="ECO:0000313" key="2">
    <source>
        <dbReference type="EMBL" id="MVQ48454.1"/>
    </source>
</evidence>
<dbReference type="AlphaFoldDB" id="A0A6L6XMK5"/>
<dbReference type="PANTHER" id="PTHR48079">
    <property type="entry name" value="PROTEIN YEEZ"/>
    <property type="match status" value="1"/>
</dbReference>
<proteinExistence type="predicted"/>
<gene>
    <name evidence="2" type="ORF">GON03_04630</name>
</gene>
<dbReference type="PANTHER" id="PTHR48079:SF6">
    <property type="entry name" value="NAD(P)-BINDING DOMAIN-CONTAINING PROTEIN-RELATED"/>
    <property type="match status" value="1"/>
</dbReference>
<keyword evidence="3" id="KW-1185">Reference proteome</keyword>
<dbReference type="GO" id="GO:0004029">
    <property type="term" value="F:aldehyde dehydrogenase (NAD+) activity"/>
    <property type="evidence" value="ECO:0007669"/>
    <property type="project" value="TreeGrafter"/>
</dbReference>
<sequence length="287" mass="29764">MKVLVIGAGLVGTEVGTRLRGLGHEVAGTTTTPGKVEALRERLDEVLVLRGSDREAVAAAIAGRDAVVIAAGPSAQKAMTPEDRAASYREILVDTAESVVAAGGAPYLVALSSLSVYGDAADHLDEVTEDSPVTSSTDPSPTMFLAMERVYLDEAGDRSCVFRCGDIFGADDPPIEAKVGMAHQYLGGSVPFSGEALFYRLAVEDAADAIVHALETRITGLHNLTHAEVPPTNAALFDAISAAVGQPALTYRDEIASPKRPISVARLAGTGFVAQRSYDAATLSAAG</sequence>
<dbReference type="EMBL" id="WSEK01000004">
    <property type="protein sequence ID" value="MVQ48454.1"/>
    <property type="molecule type" value="Genomic_DNA"/>
</dbReference>
<protein>
    <submittedName>
        <fullName evidence="2">NAD-dependent epimerase/dehydratase family protein</fullName>
    </submittedName>
</protein>
<dbReference type="SUPFAM" id="SSF51735">
    <property type="entry name" value="NAD(P)-binding Rossmann-fold domains"/>
    <property type="match status" value="1"/>
</dbReference>
<feature type="domain" description="NAD-dependent epimerase/dehydratase" evidence="1">
    <location>
        <begin position="3"/>
        <end position="217"/>
    </location>
</feature>
<reference evidence="2 3" key="1">
    <citation type="submission" date="2019-12" db="EMBL/GenBank/DDBJ databases">
        <authorList>
            <person name="Huq M.A."/>
        </authorList>
    </citation>
    <scope>NUCLEOTIDE SEQUENCE [LARGE SCALE GENOMIC DNA]</scope>
    <source>
        <strain evidence="2 3">MAH-18</strain>
    </source>
</reference>
<dbReference type="GO" id="GO:0005737">
    <property type="term" value="C:cytoplasm"/>
    <property type="evidence" value="ECO:0007669"/>
    <property type="project" value="TreeGrafter"/>
</dbReference>
<dbReference type="Proteomes" id="UP000473525">
    <property type="component" value="Unassembled WGS sequence"/>
</dbReference>
<dbReference type="Pfam" id="PF01370">
    <property type="entry name" value="Epimerase"/>
    <property type="match status" value="1"/>
</dbReference>
<dbReference type="RefSeq" id="WP_157340654.1">
    <property type="nucleotide sequence ID" value="NZ_WSEK01000004.1"/>
</dbReference>